<accession>A0A835PFQ1</accession>
<evidence type="ECO:0000313" key="3">
    <source>
        <dbReference type="Proteomes" id="UP000639772"/>
    </source>
</evidence>
<keyword evidence="1" id="KW-0472">Membrane</keyword>
<sequence>MEVTCSIHVISLPVHVQAMIINSFQNHSLHSAYLLFLKAEDKKFAVGNMIKLYYKQTTLERTGLVLLIILSATTVICTRSFMYICNTPVECFTVTSLEKLFTIFL</sequence>
<dbReference type="AlphaFoldDB" id="A0A835PFQ1"/>
<keyword evidence="1" id="KW-1133">Transmembrane helix</keyword>
<reference evidence="2 3" key="1">
    <citation type="journal article" date="2020" name="Nat. Food">
        <title>A phased Vanilla planifolia genome enables genetic improvement of flavour and production.</title>
        <authorList>
            <person name="Hasing T."/>
            <person name="Tang H."/>
            <person name="Brym M."/>
            <person name="Khazi F."/>
            <person name="Huang T."/>
            <person name="Chambers A.H."/>
        </authorList>
    </citation>
    <scope>NUCLEOTIDE SEQUENCE [LARGE SCALE GENOMIC DNA]</scope>
    <source>
        <tissue evidence="2">Leaf</tissue>
    </source>
</reference>
<evidence type="ECO:0000256" key="1">
    <source>
        <dbReference type="SAM" id="Phobius"/>
    </source>
</evidence>
<proteinExistence type="predicted"/>
<dbReference type="EMBL" id="JADCNM010000179">
    <property type="protein sequence ID" value="KAG0449532.1"/>
    <property type="molecule type" value="Genomic_DNA"/>
</dbReference>
<keyword evidence="1" id="KW-0812">Transmembrane</keyword>
<organism evidence="2 3">
    <name type="scientific">Vanilla planifolia</name>
    <name type="common">Vanilla</name>
    <dbReference type="NCBI Taxonomy" id="51239"/>
    <lineage>
        <taxon>Eukaryota</taxon>
        <taxon>Viridiplantae</taxon>
        <taxon>Streptophyta</taxon>
        <taxon>Embryophyta</taxon>
        <taxon>Tracheophyta</taxon>
        <taxon>Spermatophyta</taxon>
        <taxon>Magnoliopsida</taxon>
        <taxon>Liliopsida</taxon>
        <taxon>Asparagales</taxon>
        <taxon>Orchidaceae</taxon>
        <taxon>Vanilloideae</taxon>
        <taxon>Vanilleae</taxon>
        <taxon>Vanilla</taxon>
    </lineage>
</organism>
<feature type="transmembrane region" description="Helical" evidence="1">
    <location>
        <begin position="64"/>
        <end position="84"/>
    </location>
</feature>
<protein>
    <submittedName>
        <fullName evidence="2">Uncharacterized protein</fullName>
    </submittedName>
</protein>
<name>A0A835PFQ1_VANPL</name>
<comment type="caution">
    <text evidence="2">The sequence shown here is derived from an EMBL/GenBank/DDBJ whole genome shotgun (WGS) entry which is preliminary data.</text>
</comment>
<dbReference type="Proteomes" id="UP000639772">
    <property type="component" value="Unassembled WGS sequence"/>
</dbReference>
<gene>
    <name evidence="2" type="ORF">HPP92_027251</name>
</gene>
<evidence type="ECO:0000313" key="2">
    <source>
        <dbReference type="EMBL" id="KAG0449532.1"/>
    </source>
</evidence>